<comment type="similarity">
    <text evidence="1">Belongs to the mTERF family.</text>
</comment>
<evidence type="ECO:0000256" key="2">
    <source>
        <dbReference type="ARBA" id="ARBA00022472"/>
    </source>
</evidence>
<reference evidence="4" key="1">
    <citation type="journal article" date="2022" name="Int. J. Mol. Sci.">
        <title>Draft Genome of Tanacetum Coccineum: Genomic Comparison of Closely Related Tanacetum-Family Plants.</title>
        <authorList>
            <person name="Yamashiro T."/>
            <person name="Shiraishi A."/>
            <person name="Nakayama K."/>
            <person name="Satake H."/>
        </authorList>
    </citation>
    <scope>NUCLEOTIDE SEQUENCE</scope>
</reference>
<dbReference type="Gene3D" id="1.25.70.10">
    <property type="entry name" value="Transcription termination factor 3, mitochondrial"/>
    <property type="match status" value="1"/>
</dbReference>
<evidence type="ECO:0000313" key="4">
    <source>
        <dbReference type="EMBL" id="GJT64105.1"/>
    </source>
</evidence>
<protein>
    <submittedName>
        <fullName evidence="4">Mitochodrial transcription termination factor</fullName>
    </submittedName>
</protein>
<evidence type="ECO:0000256" key="1">
    <source>
        <dbReference type="ARBA" id="ARBA00007692"/>
    </source>
</evidence>
<keyword evidence="2" id="KW-0804">Transcription</keyword>
<comment type="caution">
    <text evidence="4">The sequence shown here is derived from an EMBL/GenBank/DDBJ whole genome shotgun (WGS) entry which is preliminary data.</text>
</comment>
<dbReference type="InterPro" id="IPR003690">
    <property type="entry name" value="MTERF"/>
</dbReference>
<keyword evidence="2" id="KW-0806">Transcription termination</keyword>
<evidence type="ECO:0000256" key="3">
    <source>
        <dbReference type="ARBA" id="ARBA00022946"/>
    </source>
</evidence>
<name>A0ABQ5FLB4_9ASTR</name>
<proteinExistence type="inferred from homology"/>
<gene>
    <name evidence="4" type="ORF">Tco_1015585</name>
</gene>
<evidence type="ECO:0000313" key="5">
    <source>
        <dbReference type="Proteomes" id="UP001151760"/>
    </source>
</evidence>
<accession>A0ABQ5FLB4</accession>
<reference evidence="4" key="2">
    <citation type="submission" date="2022-01" db="EMBL/GenBank/DDBJ databases">
        <authorList>
            <person name="Yamashiro T."/>
            <person name="Shiraishi A."/>
            <person name="Satake H."/>
            <person name="Nakayama K."/>
        </authorList>
    </citation>
    <scope>NUCLEOTIDE SEQUENCE</scope>
</reference>
<keyword evidence="5" id="KW-1185">Reference proteome</keyword>
<dbReference type="EMBL" id="BQNB010017515">
    <property type="protein sequence ID" value="GJT64105.1"/>
    <property type="molecule type" value="Genomic_DNA"/>
</dbReference>
<sequence length="253" mass="28549">MLLLSDFNYSILPTGLIPLFASSPIAFLSSLRPPHQIVSTSDLELPSQEYQSFVLCPQNFLLVTIAVLSNTEIPLRLCFEIFFWKLGSDYEKKINDNILVLRKYGVSSHKIESLLLKNPGCLLQRVEWLDGVVKKVEPLLGIRPDSPQIVRKREFASCLRRLEGTIKASLEWFKENPGYGGAYLSTHPKLLVYSLEKRVVPRESSRIVTARGKISLGRTVVYRIVMDCFTNAMEIEMGSRNSASLLKIKLSGT</sequence>
<organism evidence="4 5">
    <name type="scientific">Tanacetum coccineum</name>
    <dbReference type="NCBI Taxonomy" id="301880"/>
    <lineage>
        <taxon>Eukaryota</taxon>
        <taxon>Viridiplantae</taxon>
        <taxon>Streptophyta</taxon>
        <taxon>Embryophyta</taxon>
        <taxon>Tracheophyta</taxon>
        <taxon>Spermatophyta</taxon>
        <taxon>Magnoliopsida</taxon>
        <taxon>eudicotyledons</taxon>
        <taxon>Gunneridae</taxon>
        <taxon>Pentapetalae</taxon>
        <taxon>asterids</taxon>
        <taxon>campanulids</taxon>
        <taxon>Asterales</taxon>
        <taxon>Asteraceae</taxon>
        <taxon>Asteroideae</taxon>
        <taxon>Anthemideae</taxon>
        <taxon>Anthemidinae</taxon>
        <taxon>Tanacetum</taxon>
    </lineage>
</organism>
<keyword evidence="2" id="KW-0805">Transcription regulation</keyword>
<dbReference type="InterPro" id="IPR038538">
    <property type="entry name" value="MTERF_sf"/>
</dbReference>
<keyword evidence="3" id="KW-0809">Transit peptide</keyword>
<dbReference type="Pfam" id="PF02536">
    <property type="entry name" value="mTERF"/>
    <property type="match status" value="1"/>
</dbReference>
<dbReference type="Proteomes" id="UP001151760">
    <property type="component" value="Unassembled WGS sequence"/>
</dbReference>